<accession>A0A2I0I1A3</accession>
<evidence type="ECO:0000313" key="1">
    <source>
        <dbReference type="EMBL" id="PKI37738.1"/>
    </source>
</evidence>
<sequence>MAWRAYHNCDAYWAKILEGLQVIRKEVSPTDLWLLGLFEMKDEEKVDLGKNIYSYHSRKEVEETGTGRRDVAPAEKWEKLEGHGDIKIHLLQDIGNNYGLILF</sequence>
<protein>
    <submittedName>
        <fullName evidence="1">Uncharacterized protein</fullName>
    </submittedName>
</protein>
<dbReference type="EMBL" id="PGOL01004333">
    <property type="protein sequence ID" value="PKI37738.1"/>
    <property type="molecule type" value="Genomic_DNA"/>
</dbReference>
<comment type="caution">
    <text evidence="1">The sequence shown here is derived from an EMBL/GenBank/DDBJ whole genome shotgun (WGS) entry which is preliminary data.</text>
</comment>
<keyword evidence="2" id="KW-1185">Reference proteome</keyword>
<dbReference type="AlphaFoldDB" id="A0A2I0I1A3"/>
<evidence type="ECO:0000313" key="2">
    <source>
        <dbReference type="Proteomes" id="UP000233551"/>
    </source>
</evidence>
<organism evidence="1 2">
    <name type="scientific">Punica granatum</name>
    <name type="common">Pomegranate</name>
    <dbReference type="NCBI Taxonomy" id="22663"/>
    <lineage>
        <taxon>Eukaryota</taxon>
        <taxon>Viridiplantae</taxon>
        <taxon>Streptophyta</taxon>
        <taxon>Embryophyta</taxon>
        <taxon>Tracheophyta</taxon>
        <taxon>Spermatophyta</taxon>
        <taxon>Magnoliopsida</taxon>
        <taxon>eudicotyledons</taxon>
        <taxon>Gunneridae</taxon>
        <taxon>Pentapetalae</taxon>
        <taxon>rosids</taxon>
        <taxon>malvids</taxon>
        <taxon>Myrtales</taxon>
        <taxon>Lythraceae</taxon>
        <taxon>Punica</taxon>
    </lineage>
</organism>
<dbReference type="Proteomes" id="UP000233551">
    <property type="component" value="Unassembled WGS sequence"/>
</dbReference>
<proteinExistence type="predicted"/>
<gene>
    <name evidence="1" type="ORF">CRG98_041855</name>
</gene>
<name>A0A2I0I1A3_PUNGR</name>
<reference evidence="1 2" key="1">
    <citation type="submission" date="2017-11" db="EMBL/GenBank/DDBJ databases">
        <title>De-novo sequencing of pomegranate (Punica granatum L.) genome.</title>
        <authorList>
            <person name="Akparov Z."/>
            <person name="Amiraslanov A."/>
            <person name="Hajiyeva S."/>
            <person name="Abbasov M."/>
            <person name="Kaur K."/>
            <person name="Hamwieh A."/>
            <person name="Solovyev V."/>
            <person name="Salamov A."/>
            <person name="Braich B."/>
            <person name="Kosarev P."/>
            <person name="Mahmoud A."/>
            <person name="Hajiyev E."/>
            <person name="Babayeva S."/>
            <person name="Izzatullayeva V."/>
            <person name="Mammadov A."/>
            <person name="Mammadov A."/>
            <person name="Sharifova S."/>
            <person name="Ojaghi J."/>
            <person name="Eynullazada K."/>
            <person name="Bayramov B."/>
            <person name="Abdulazimova A."/>
            <person name="Shahmuradov I."/>
        </authorList>
    </citation>
    <scope>NUCLEOTIDE SEQUENCE [LARGE SCALE GENOMIC DNA]</scope>
    <source>
        <strain evidence="2">cv. AG2017</strain>
        <tissue evidence="1">Leaf</tissue>
    </source>
</reference>